<evidence type="ECO:0000256" key="1">
    <source>
        <dbReference type="SAM" id="Phobius"/>
    </source>
</evidence>
<feature type="transmembrane region" description="Helical" evidence="1">
    <location>
        <begin position="76"/>
        <end position="96"/>
    </location>
</feature>
<dbReference type="AlphaFoldDB" id="A0A1C7M9D5"/>
<dbReference type="OrthoDB" id="3270417at2759"/>
<keyword evidence="1" id="KW-0812">Transmembrane</keyword>
<evidence type="ECO:0000313" key="3">
    <source>
        <dbReference type="Proteomes" id="UP000092993"/>
    </source>
</evidence>
<evidence type="ECO:0000313" key="2">
    <source>
        <dbReference type="EMBL" id="OBZ73207.1"/>
    </source>
</evidence>
<dbReference type="PANTHER" id="PTHR40465">
    <property type="entry name" value="CHROMOSOME 1, WHOLE GENOME SHOTGUN SEQUENCE"/>
    <property type="match status" value="1"/>
</dbReference>
<dbReference type="STRING" id="5627.A0A1C7M9D5"/>
<dbReference type="PANTHER" id="PTHR40465:SF1">
    <property type="entry name" value="DUF6534 DOMAIN-CONTAINING PROTEIN"/>
    <property type="match status" value="1"/>
</dbReference>
<protein>
    <submittedName>
        <fullName evidence="2">Uncharacterized protein</fullName>
    </submittedName>
</protein>
<reference evidence="2 3" key="1">
    <citation type="submission" date="2016-03" db="EMBL/GenBank/DDBJ databases">
        <title>Whole genome sequencing of Grifola frondosa 9006-11.</title>
        <authorList>
            <person name="Min B."/>
            <person name="Park H."/>
            <person name="Kim J.-G."/>
            <person name="Cho H."/>
            <person name="Oh Y.-L."/>
            <person name="Kong W.-S."/>
            <person name="Choi I.-G."/>
        </authorList>
    </citation>
    <scope>NUCLEOTIDE SEQUENCE [LARGE SCALE GENOMIC DNA]</scope>
    <source>
        <strain evidence="2 3">9006-11</strain>
    </source>
</reference>
<name>A0A1C7M9D5_GRIFR</name>
<comment type="caution">
    <text evidence="2">The sequence shown here is derived from an EMBL/GenBank/DDBJ whole genome shotgun (WGS) entry which is preliminary data.</text>
</comment>
<proteinExistence type="predicted"/>
<keyword evidence="1" id="KW-1133">Transmembrane helix</keyword>
<sequence>MSIVDDILGSLLIGMLVACVLYGATTVQTYVYYQNYENDQLVLKSTVGTLWIMETIHTMFCMQFTYAYLITHFGDLAFMGEIYWSGGVIFPVYFLVIRSC</sequence>
<organism evidence="2 3">
    <name type="scientific">Grifola frondosa</name>
    <name type="common">Maitake</name>
    <name type="synonym">Polyporus frondosus</name>
    <dbReference type="NCBI Taxonomy" id="5627"/>
    <lineage>
        <taxon>Eukaryota</taxon>
        <taxon>Fungi</taxon>
        <taxon>Dikarya</taxon>
        <taxon>Basidiomycota</taxon>
        <taxon>Agaricomycotina</taxon>
        <taxon>Agaricomycetes</taxon>
        <taxon>Polyporales</taxon>
        <taxon>Grifolaceae</taxon>
        <taxon>Grifola</taxon>
    </lineage>
</organism>
<dbReference type="Proteomes" id="UP000092993">
    <property type="component" value="Unassembled WGS sequence"/>
</dbReference>
<gene>
    <name evidence="2" type="ORF">A0H81_06959</name>
</gene>
<accession>A0A1C7M9D5</accession>
<feature type="transmembrane region" description="Helical" evidence="1">
    <location>
        <begin position="12"/>
        <end position="33"/>
    </location>
</feature>
<dbReference type="OMA" id="LWIMETI"/>
<dbReference type="EMBL" id="LUGG01000007">
    <property type="protein sequence ID" value="OBZ73207.1"/>
    <property type="molecule type" value="Genomic_DNA"/>
</dbReference>
<keyword evidence="1" id="KW-0472">Membrane</keyword>
<keyword evidence="3" id="KW-1185">Reference proteome</keyword>